<comment type="caution">
    <text evidence="2">The sequence shown here is derived from an EMBL/GenBank/DDBJ whole genome shotgun (WGS) entry which is preliminary data.</text>
</comment>
<feature type="compositionally biased region" description="Basic and acidic residues" evidence="1">
    <location>
        <begin position="25"/>
        <end position="37"/>
    </location>
</feature>
<reference evidence="2 3" key="1">
    <citation type="submission" date="2017-09" db="EMBL/GenBank/DDBJ databases">
        <title>Large-scale bioinformatics analysis of Bacillus genomes uncovers conserved roles of natural products in bacterial physiology.</title>
        <authorList>
            <consortium name="Agbiome Team Llc"/>
            <person name="Bleich R.M."/>
            <person name="Kirk G.J."/>
            <person name="Santa Maria K.C."/>
            <person name="Allen S.E."/>
            <person name="Farag S."/>
            <person name="Shank E.A."/>
            <person name="Bowers A."/>
        </authorList>
    </citation>
    <scope>NUCLEOTIDE SEQUENCE [LARGE SCALE GENOMIC DNA]</scope>
    <source>
        <strain evidence="2 3">AFS003013</strain>
    </source>
</reference>
<proteinExistence type="predicted"/>
<evidence type="ECO:0000256" key="1">
    <source>
        <dbReference type="SAM" id="MobiDB-lite"/>
    </source>
</evidence>
<dbReference type="AlphaFoldDB" id="A0AAE5P8T8"/>
<organism evidence="2 3">
    <name type="scientific">Priestia megaterium</name>
    <name type="common">Bacillus megaterium</name>
    <dbReference type="NCBI Taxonomy" id="1404"/>
    <lineage>
        <taxon>Bacteria</taxon>
        <taxon>Bacillati</taxon>
        <taxon>Bacillota</taxon>
        <taxon>Bacilli</taxon>
        <taxon>Bacillales</taxon>
        <taxon>Bacillaceae</taxon>
        <taxon>Priestia</taxon>
    </lineage>
</organism>
<evidence type="ECO:0000313" key="2">
    <source>
        <dbReference type="EMBL" id="PES36052.1"/>
    </source>
</evidence>
<feature type="compositionally biased region" description="Polar residues" evidence="1">
    <location>
        <begin position="39"/>
        <end position="49"/>
    </location>
</feature>
<dbReference type="EMBL" id="NTYW01000016">
    <property type="protein sequence ID" value="PES36052.1"/>
    <property type="molecule type" value="Genomic_DNA"/>
</dbReference>
<dbReference type="Proteomes" id="UP000220341">
    <property type="component" value="Unassembled WGS sequence"/>
</dbReference>
<evidence type="ECO:0000313" key="3">
    <source>
        <dbReference type="Proteomes" id="UP000220341"/>
    </source>
</evidence>
<feature type="region of interest" description="Disordered" evidence="1">
    <location>
        <begin position="1"/>
        <end position="49"/>
    </location>
</feature>
<gene>
    <name evidence="2" type="ORF">CN497_17010</name>
</gene>
<accession>A0AAE5P8T8</accession>
<feature type="compositionally biased region" description="Basic and acidic residues" evidence="1">
    <location>
        <begin position="1"/>
        <end position="16"/>
    </location>
</feature>
<dbReference type="RefSeq" id="WP_029324117.1">
    <property type="nucleotide sequence ID" value="NZ_CATKQG010000042.1"/>
</dbReference>
<sequence length="49" mass="5547">MTTNKNNDKMSREEAGRMGGKATAKNHDKEFYQEIGEKGSNSNNKRNND</sequence>
<name>A0AAE5P8T8_PRIMG</name>
<protein>
    <submittedName>
        <fullName evidence="2">General stress protein B</fullName>
    </submittedName>
</protein>